<proteinExistence type="predicted"/>
<gene>
    <name evidence="1" type="ORF">I7I51_07181</name>
</gene>
<dbReference type="AlphaFoldDB" id="A0A8A1MNL6"/>
<reference evidence="1" key="1">
    <citation type="submission" date="2021-01" db="EMBL/GenBank/DDBJ databases">
        <title>Chromosome-level genome assembly of a human fungal pathogen reveals clustering of transcriptionally co-regulated genes.</title>
        <authorList>
            <person name="Voorhies M."/>
            <person name="Cohen S."/>
            <person name="Shea T.P."/>
            <person name="Petrus S."/>
            <person name="Munoz J.F."/>
            <person name="Poplawski S."/>
            <person name="Goldman W.E."/>
            <person name="Michael T."/>
            <person name="Cuomo C.A."/>
            <person name="Sil A."/>
            <person name="Beyhan S."/>
        </authorList>
    </citation>
    <scope>NUCLEOTIDE SEQUENCE</scope>
    <source>
        <strain evidence="1">WU24</strain>
    </source>
</reference>
<dbReference type="VEuPathDB" id="FungiDB:I7I51_07181"/>
<dbReference type="OrthoDB" id="10466173at2759"/>
<dbReference type="EMBL" id="CP069115">
    <property type="protein sequence ID" value="QSS66324.1"/>
    <property type="molecule type" value="Genomic_DNA"/>
</dbReference>
<evidence type="ECO:0000313" key="2">
    <source>
        <dbReference type="Proteomes" id="UP000663671"/>
    </source>
</evidence>
<accession>A0A8A1MNL6</accession>
<protein>
    <submittedName>
        <fullName evidence="1">Uncharacterized protein</fullName>
    </submittedName>
</protein>
<dbReference type="Proteomes" id="UP000663671">
    <property type="component" value="Chromosome 3"/>
</dbReference>
<sequence>MDIHCGTGMLDGGADMGMHAGTLGEHVGVNAAVRNLALGPWSCGGVDDREMEQGVKFNCSIQMYLYKLQRSREAKSESKEPHFTSNVQIRDTPHSAAEDPPTLPLSPVFLSYTKQSAMYSVQPLLIVAFLLTVVSRLLPISKTTLSIATASTSISALPFHSQVTISFGTRKAFPARSRRGGYGIGE</sequence>
<name>A0A8A1MNL6_AJECA</name>
<organism evidence="1 2">
    <name type="scientific">Ajellomyces capsulatus</name>
    <name type="common">Darling's disease fungus</name>
    <name type="synonym">Histoplasma capsulatum</name>
    <dbReference type="NCBI Taxonomy" id="5037"/>
    <lineage>
        <taxon>Eukaryota</taxon>
        <taxon>Fungi</taxon>
        <taxon>Dikarya</taxon>
        <taxon>Ascomycota</taxon>
        <taxon>Pezizomycotina</taxon>
        <taxon>Eurotiomycetes</taxon>
        <taxon>Eurotiomycetidae</taxon>
        <taxon>Onygenales</taxon>
        <taxon>Ajellomycetaceae</taxon>
        <taxon>Histoplasma</taxon>
    </lineage>
</organism>
<evidence type="ECO:0000313" key="1">
    <source>
        <dbReference type="EMBL" id="QSS66324.1"/>
    </source>
</evidence>